<feature type="compositionally biased region" description="Polar residues" evidence="1">
    <location>
        <begin position="18"/>
        <end position="27"/>
    </location>
</feature>
<feature type="region of interest" description="Disordered" evidence="1">
    <location>
        <begin position="1"/>
        <end position="56"/>
    </location>
</feature>
<accession>A0A8H7SEV2</accession>
<evidence type="ECO:0000313" key="3">
    <source>
        <dbReference type="Proteomes" id="UP000646827"/>
    </source>
</evidence>
<organism evidence="2 3">
    <name type="scientific">Circinella minor</name>
    <dbReference type="NCBI Taxonomy" id="1195481"/>
    <lineage>
        <taxon>Eukaryota</taxon>
        <taxon>Fungi</taxon>
        <taxon>Fungi incertae sedis</taxon>
        <taxon>Mucoromycota</taxon>
        <taxon>Mucoromycotina</taxon>
        <taxon>Mucoromycetes</taxon>
        <taxon>Mucorales</taxon>
        <taxon>Lichtheimiaceae</taxon>
        <taxon>Circinella</taxon>
    </lineage>
</organism>
<evidence type="ECO:0000313" key="2">
    <source>
        <dbReference type="EMBL" id="KAG2228340.1"/>
    </source>
</evidence>
<dbReference type="EMBL" id="JAEPRB010000001">
    <property type="protein sequence ID" value="KAG2228340.1"/>
    <property type="molecule type" value="Genomic_DNA"/>
</dbReference>
<comment type="caution">
    <text evidence="2">The sequence shown here is derived from an EMBL/GenBank/DDBJ whole genome shotgun (WGS) entry which is preliminary data.</text>
</comment>
<dbReference type="Proteomes" id="UP000646827">
    <property type="component" value="Unassembled WGS sequence"/>
</dbReference>
<evidence type="ECO:0000256" key="1">
    <source>
        <dbReference type="SAM" id="MobiDB-lite"/>
    </source>
</evidence>
<reference evidence="2 3" key="1">
    <citation type="submission" date="2020-12" db="EMBL/GenBank/DDBJ databases">
        <title>Metabolic potential, ecology and presence of endohyphal bacteria is reflected in genomic diversity of Mucoromycotina.</title>
        <authorList>
            <person name="Muszewska A."/>
            <person name="Okrasinska A."/>
            <person name="Steczkiewicz K."/>
            <person name="Drgas O."/>
            <person name="Orlowska M."/>
            <person name="Perlinska-Lenart U."/>
            <person name="Aleksandrzak-Piekarczyk T."/>
            <person name="Szatraj K."/>
            <person name="Zielenkiewicz U."/>
            <person name="Pilsyk S."/>
            <person name="Malc E."/>
            <person name="Mieczkowski P."/>
            <person name="Kruszewska J.S."/>
            <person name="Biernat P."/>
            <person name="Pawlowska J."/>
        </authorList>
    </citation>
    <scope>NUCLEOTIDE SEQUENCE [LARGE SCALE GENOMIC DNA]</scope>
    <source>
        <strain evidence="2 3">CBS 142.35</strain>
    </source>
</reference>
<dbReference type="AlphaFoldDB" id="A0A8H7SEV2"/>
<keyword evidence="3" id="KW-1185">Reference proteome</keyword>
<name>A0A8H7SEV2_9FUNG</name>
<feature type="compositionally biased region" description="Basic and acidic residues" evidence="1">
    <location>
        <begin position="28"/>
        <end position="49"/>
    </location>
</feature>
<protein>
    <submittedName>
        <fullName evidence="2">Uncharacterized protein</fullName>
    </submittedName>
</protein>
<sequence>MEKVPPTPQNLEKAVKSGSASTTSIDIKNSKRENHGDDKEEEVKEEENTSNKAKVRTEEDDLEIFWELYSVVSLWSAWNEYVKGYIHDDPRNIYNLNYTEFVGVVKELVSAIRSPPSSTVASNTKQ</sequence>
<proteinExistence type="predicted"/>
<gene>
    <name evidence="2" type="ORF">INT45_011132</name>
</gene>